<dbReference type="Proteomes" id="UP000234331">
    <property type="component" value="Unassembled WGS sequence"/>
</dbReference>
<protein>
    <submittedName>
        <fullName evidence="2">Uncharacterized protein</fullName>
    </submittedName>
</protein>
<sequence>MIGTPDAKDRKALLGAGRDRGREARVWHRVSDSGSGSGSATRRRGDEARSIVACCFECRRSTRPTSGC</sequence>
<proteinExistence type="predicted"/>
<feature type="region of interest" description="Disordered" evidence="1">
    <location>
        <begin position="1"/>
        <end position="48"/>
    </location>
</feature>
<accession>A0A2I2KZD9</accession>
<reference evidence="2 3" key="1">
    <citation type="submission" date="2017-06" db="EMBL/GenBank/DDBJ databases">
        <authorList>
            <person name="Kim H.J."/>
            <person name="Triplett B.A."/>
        </authorList>
    </citation>
    <scope>NUCLEOTIDE SEQUENCE [LARGE SCALE GENOMIC DNA]</scope>
    <source>
        <strain evidence="2">FRACA_ARgP5</strain>
    </source>
</reference>
<evidence type="ECO:0000313" key="2">
    <source>
        <dbReference type="EMBL" id="SNQ51031.1"/>
    </source>
</evidence>
<evidence type="ECO:0000313" key="3">
    <source>
        <dbReference type="Proteomes" id="UP000234331"/>
    </source>
</evidence>
<evidence type="ECO:0000256" key="1">
    <source>
        <dbReference type="SAM" id="MobiDB-lite"/>
    </source>
</evidence>
<organism evidence="2 3">
    <name type="scientific">Frankia canadensis</name>
    <dbReference type="NCBI Taxonomy" id="1836972"/>
    <lineage>
        <taxon>Bacteria</taxon>
        <taxon>Bacillati</taxon>
        <taxon>Actinomycetota</taxon>
        <taxon>Actinomycetes</taxon>
        <taxon>Frankiales</taxon>
        <taxon>Frankiaceae</taxon>
        <taxon>Frankia</taxon>
    </lineage>
</organism>
<name>A0A2I2KZD9_9ACTN</name>
<dbReference type="EMBL" id="FZMO01000525">
    <property type="protein sequence ID" value="SNQ51031.1"/>
    <property type="molecule type" value="Genomic_DNA"/>
</dbReference>
<gene>
    <name evidence="2" type="ORF">FRACA_60017</name>
</gene>
<dbReference type="AlphaFoldDB" id="A0A2I2KZD9"/>
<keyword evidence="3" id="KW-1185">Reference proteome</keyword>
<feature type="compositionally biased region" description="Basic and acidic residues" evidence="1">
    <location>
        <begin position="1"/>
        <end position="31"/>
    </location>
</feature>